<protein>
    <submittedName>
        <fullName evidence="1">Unnamed product</fullName>
    </submittedName>
</protein>
<dbReference type="Proteomes" id="UP000009170">
    <property type="component" value="Unassembled WGS sequence"/>
</dbReference>
<organism evidence="1 2">
    <name type="scientific">Ostreococcus tauri</name>
    <name type="common">Marine green alga</name>
    <dbReference type="NCBI Taxonomy" id="70448"/>
    <lineage>
        <taxon>Eukaryota</taxon>
        <taxon>Viridiplantae</taxon>
        <taxon>Chlorophyta</taxon>
        <taxon>Mamiellophyceae</taxon>
        <taxon>Mamiellales</taxon>
        <taxon>Bathycoccaceae</taxon>
        <taxon>Ostreococcus</taxon>
    </lineage>
</organism>
<keyword evidence="2" id="KW-1185">Reference proteome</keyword>
<reference evidence="2" key="1">
    <citation type="journal article" date="2006" name="Proc. Natl. Acad. Sci. U.S.A.">
        <title>Genome analysis of the smallest free-living eukaryote Ostreococcus tauri unveils many unique features.</title>
        <authorList>
            <person name="Derelle E."/>
            <person name="Ferraz C."/>
            <person name="Rombauts S."/>
            <person name="Rouze P."/>
            <person name="Worden A.Z."/>
            <person name="Robbens S."/>
            <person name="Partensky F."/>
            <person name="Degroeve S."/>
            <person name="Echeynie S."/>
            <person name="Cooke R."/>
            <person name="Saeys Y."/>
            <person name="Wuyts J."/>
            <person name="Jabbari K."/>
            <person name="Bowler C."/>
            <person name="Panaud O."/>
            <person name="Piegu B."/>
            <person name="Ball S.G."/>
            <person name="Ral J.-P."/>
            <person name="Bouget F.-Y."/>
            <person name="Piganeau G."/>
            <person name="De Baets B."/>
            <person name="Picard A."/>
            <person name="Delseny M."/>
            <person name="Demaille J."/>
            <person name="Van de Peer Y."/>
            <person name="Moreau H."/>
        </authorList>
    </citation>
    <scope>NUCLEOTIDE SEQUENCE [LARGE SCALE GENOMIC DNA]</scope>
    <source>
        <strain evidence="2">OTTH 0595 / CCAP 157/2 / RCC745</strain>
    </source>
</reference>
<comment type="caution">
    <text evidence="1">The sequence shown here is derived from an EMBL/GenBank/DDBJ whole genome shotgun (WGS) entry which is preliminary data.</text>
</comment>
<name>A0A096P788_OSTTA</name>
<gene>
    <name evidence="1" type="ORF">OT_ostta03g00990</name>
</gene>
<dbReference type="RefSeq" id="XP_022838430.1">
    <property type="nucleotide sequence ID" value="XM_022984692.1"/>
</dbReference>
<dbReference type="OrthoDB" id="1043111at2759"/>
<evidence type="ECO:0000313" key="1">
    <source>
        <dbReference type="EMBL" id="CEF97012.1"/>
    </source>
</evidence>
<evidence type="ECO:0000313" key="2">
    <source>
        <dbReference type="Proteomes" id="UP000009170"/>
    </source>
</evidence>
<accession>A0A096P788</accession>
<dbReference type="KEGG" id="ota:OT_ostta03g00990"/>
<reference evidence="1 2" key="2">
    <citation type="journal article" date="2014" name="BMC Genomics">
        <title>An improved genome of the model marine alga Ostreococcus tauri unfolds by assessing Illumina de novo assemblies.</title>
        <authorList>
            <person name="Blanc-Mathieu R."/>
            <person name="Verhelst B."/>
            <person name="Derelle E."/>
            <person name="Rombauts S."/>
            <person name="Bouget F.Y."/>
            <person name="Carre I."/>
            <person name="Chateau A."/>
            <person name="Eyre-Walker A."/>
            <person name="Grimsley N."/>
            <person name="Moreau H."/>
            <person name="Piegu B."/>
            <person name="Rivals E."/>
            <person name="Schackwitz W."/>
            <person name="Van de Peer Y."/>
            <person name="Piganeau G."/>
        </authorList>
    </citation>
    <scope>NUCLEOTIDE SEQUENCE [LARGE SCALE GENOMIC DNA]</scope>
    <source>
        <strain evidence="2">OTTH 0595 / CCAP 157/2 / RCC745</strain>
    </source>
</reference>
<dbReference type="AlphaFoldDB" id="A0A096P788"/>
<sequence>MSEPDAAPTVDNDGYWKDVGLGKGAWQCDDDGGFEIKPDEEGAIFEEIPTATSERFEIIPYVLTVPPRTDEEHVAVFFDGCRYRLAFPDLAKSVRALKEALVRGGLGAGAEMTTGRRAVLDNGADDLVIFYRMVEMEDDKSVESYGVPVGCKILLGCDRRLVERARKGLGPGEDDDYWA</sequence>
<dbReference type="InParanoid" id="A0A096P788"/>
<dbReference type="GeneID" id="34945658"/>
<proteinExistence type="predicted"/>
<dbReference type="EMBL" id="CAID01000003">
    <property type="protein sequence ID" value="CEF97012.1"/>
    <property type="molecule type" value="Genomic_DNA"/>
</dbReference>